<dbReference type="InterPro" id="IPR011011">
    <property type="entry name" value="Znf_FYVE_PHD"/>
</dbReference>
<evidence type="ECO:0008006" key="2">
    <source>
        <dbReference type="Google" id="ProtNLM"/>
    </source>
</evidence>
<accession>A0A0L8I4G6</accession>
<protein>
    <recommendedName>
        <fullName evidence="2">Reverse transcriptase domain-containing protein</fullName>
    </recommendedName>
</protein>
<gene>
    <name evidence="1" type="ORF">OCBIM_22035184mg</name>
</gene>
<dbReference type="AlphaFoldDB" id="A0A0L8I4G6"/>
<feature type="non-terminal residue" evidence="1">
    <location>
        <position position="1"/>
    </location>
</feature>
<dbReference type="OrthoDB" id="6131361at2759"/>
<dbReference type="EMBL" id="KQ416577">
    <property type="protein sequence ID" value="KOF96393.1"/>
    <property type="molecule type" value="Genomic_DNA"/>
</dbReference>
<dbReference type="SUPFAM" id="SSF57903">
    <property type="entry name" value="FYVE/PHD zinc finger"/>
    <property type="match status" value="1"/>
</dbReference>
<sequence>SPRFLIWWSMRKLGIEEWLVRAVRAMYRDAVIVQAITEEFKTGCPWELLYADDLELIAESLSELEDKFQVWKQGLESKGLRVNLAKTEVLISRKVDKTQTPSGRWPCLICRKGVGRNSIRCTQCKLWTYKRCSNIKGRLTRKLVFVCGRRSGAINIENMQKTTSVSFQGEKLEVVDSFRYLGDQVSSGGGCAESVAARISIAWAKFREL</sequence>
<dbReference type="PANTHER" id="PTHR47027">
    <property type="entry name" value="REVERSE TRANSCRIPTASE DOMAIN-CONTAINING PROTEIN"/>
    <property type="match status" value="1"/>
</dbReference>
<proteinExistence type="predicted"/>
<organism evidence="1">
    <name type="scientific">Octopus bimaculoides</name>
    <name type="common">California two-spotted octopus</name>
    <dbReference type="NCBI Taxonomy" id="37653"/>
    <lineage>
        <taxon>Eukaryota</taxon>
        <taxon>Metazoa</taxon>
        <taxon>Spiralia</taxon>
        <taxon>Lophotrochozoa</taxon>
        <taxon>Mollusca</taxon>
        <taxon>Cephalopoda</taxon>
        <taxon>Coleoidea</taxon>
        <taxon>Octopodiformes</taxon>
        <taxon>Octopoda</taxon>
        <taxon>Incirrata</taxon>
        <taxon>Octopodidae</taxon>
        <taxon>Octopus</taxon>
    </lineage>
</organism>
<reference evidence="1" key="1">
    <citation type="submission" date="2015-07" db="EMBL/GenBank/DDBJ databases">
        <title>MeaNS - Measles Nucleotide Surveillance Program.</title>
        <authorList>
            <person name="Tran T."/>
            <person name="Druce J."/>
        </authorList>
    </citation>
    <scope>NUCLEOTIDE SEQUENCE</scope>
    <source>
        <strain evidence="1">UCB-OBI-ISO-001</strain>
        <tissue evidence="1">Gonad</tissue>
    </source>
</reference>
<dbReference type="PANTHER" id="PTHR47027:SF28">
    <property type="entry name" value="ENDONUCLEASE-REVERSE TRANSCRIPTASE"/>
    <property type="match status" value="1"/>
</dbReference>
<evidence type="ECO:0000313" key="1">
    <source>
        <dbReference type="EMBL" id="KOF96393.1"/>
    </source>
</evidence>
<name>A0A0L8I4G6_OCTBM</name>